<feature type="compositionally biased region" description="Acidic residues" evidence="1">
    <location>
        <begin position="1361"/>
        <end position="1371"/>
    </location>
</feature>
<dbReference type="Gene3D" id="2.60.40.3440">
    <property type="match status" value="2"/>
</dbReference>
<evidence type="ECO:0000313" key="3">
    <source>
        <dbReference type="EMBL" id="TWT96577.1"/>
    </source>
</evidence>
<dbReference type="SUPFAM" id="SSF63446">
    <property type="entry name" value="Type I dockerin domain"/>
    <property type="match status" value="1"/>
</dbReference>
<dbReference type="Proteomes" id="UP000316213">
    <property type="component" value="Unassembled WGS sequence"/>
</dbReference>
<dbReference type="GO" id="GO:0005509">
    <property type="term" value="F:calcium ion binding"/>
    <property type="evidence" value="ECO:0007669"/>
    <property type="project" value="InterPro"/>
</dbReference>
<keyword evidence="4" id="KW-1185">Reference proteome</keyword>
<feature type="compositionally biased region" description="Polar residues" evidence="1">
    <location>
        <begin position="1372"/>
        <end position="1382"/>
    </location>
</feature>
<dbReference type="RefSeq" id="WP_146578468.1">
    <property type="nucleotide sequence ID" value="NZ_SJPM01000005.1"/>
</dbReference>
<feature type="domain" description="EF-hand" evidence="2">
    <location>
        <begin position="1209"/>
        <end position="1244"/>
    </location>
</feature>
<dbReference type="Pfam" id="PF17892">
    <property type="entry name" value="Cadherin_5"/>
    <property type="match status" value="1"/>
</dbReference>
<evidence type="ECO:0000259" key="2">
    <source>
        <dbReference type="PROSITE" id="PS50222"/>
    </source>
</evidence>
<dbReference type="Pfam" id="PF17963">
    <property type="entry name" value="Big_9"/>
    <property type="match status" value="2"/>
</dbReference>
<dbReference type="EMBL" id="SJPM01000005">
    <property type="protein sequence ID" value="TWT96577.1"/>
    <property type="molecule type" value="Genomic_DNA"/>
</dbReference>
<dbReference type="OrthoDB" id="246435at2"/>
<name>A0A5C6AB45_9BACT</name>
<dbReference type="PROSITE" id="PS50222">
    <property type="entry name" value="EF_HAND_2"/>
    <property type="match status" value="1"/>
</dbReference>
<dbReference type="InterPro" id="IPR002048">
    <property type="entry name" value="EF_hand_dom"/>
</dbReference>
<proteinExistence type="predicted"/>
<accession>A0A5C6AB45</accession>
<dbReference type="InterPro" id="IPR002105">
    <property type="entry name" value="Dockerin_1_rpt"/>
</dbReference>
<evidence type="ECO:0000313" key="4">
    <source>
        <dbReference type="Proteomes" id="UP000316213"/>
    </source>
</evidence>
<dbReference type="GO" id="GO:0000272">
    <property type="term" value="P:polysaccharide catabolic process"/>
    <property type="evidence" value="ECO:0007669"/>
    <property type="project" value="InterPro"/>
</dbReference>
<dbReference type="InterPro" id="IPR041690">
    <property type="entry name" value="Cadherin_5"/>
</dbReference>
<dbReference type="Gene3D" id="1.10.1330.10">
    <property type="entry name" value="Dockerin domain"/>
    <property type="match status" value="1"/>
</dbReference>
<feature type="region of interest" description="Disordered" evidence="1">
    <location>
        <begin position="1353"/>
        <end position="1382"/>
    </location>
</feature>
<organism evidence="3 4">
    <name type="scientific">Neorhodopirellula pilleata</name>
    <dbReference type="NCBI Taxonomy" id="2714738"/>
    <lineage>
        <taxon>Bacteria</taxon>
        <taxon>Pseudomonadati</taxon>
        <taxon>Planctomycetota</taxon>
        <taxon>Planctomycetia</taxon>
        <taxon>Pirellulales</taxon>
        <taxon>Pirellulaceae</taxon>
        <taxon>Neorhodopirellula</taxon>
    </lineage>
</organism>
<dbReference type="GO" id="GO:0004553">
    <property type="term" value="F:hydrolase activity, hydrolyzing O-glycosyl compounds"/>
    <property type="evidence" value="ECO:0007669"/>
    <property type="project" value="InterPro"/>
</dbReference>
<reference evidence="3 4" key="1">
    <citation type="submission" date="2019-02" db="EMBL/GenBank/DDBJ databases">
        <title>Deep-cultivation of Planctomycetes and their phenomic and genomic characterization uncovers novel biology.</title>
        <authorList>
            <person name="Wiegand S."/>
            <person name="Jogler M."/>
            <person name="Boedeker C."/>
            <person name="Pinto D."/>
            <person name="Vollmers J."/>
            <person name="Rivas-Marin E."/>
            <person name="Kohn T."/>
            <person name="Peeters S.H."/>
            <person name="Heuer A."/>
            <person name="Rast P."/>
            <person name="Oberbeckmann S."/>
            <person name="Bunk B."/>
            <person name="Jeske O."/>
            <person name="Meyerdierks A."/>
            <person name="Storesund J.E."/>
            <person name="Kallscheuer N."/>
            <person name="Luecker S."/>
            <person name="Lage O.M."/>
            <person name="Pohl T."/>
            <person name="Merkel B.J."/>
            <person name="Hornburger P."/>
            <person name="Mueller R.-W."/>
            <person name="Bruemmer F."/>
            <person name="Labrenz M."/>
            <person name="Spormann A.M."/>
            <person name="Op Den Camp H."/>
            <person name="Overmann J."/>
            <person name="Amann R."/>
            <person name="Jetten M.S.M."/>
            <person name="Mascher T."/>
            <person name="Medema M.H."/>
            <person name="Devos D.P."/>
            <person name="Kaster A.-K."/>
            <person name="Ovreas L."/>
            <person name="Rohde M."/>
            <person name="Galperin M.Y."/>
            <person name="Jogler C."/>
        </authorList>
    </citation>
    <scope>NUCLEOTIDE SEQUENCE [LARGE SCALE GENOMIC DNA]</scope>
    <source>
        <strain evidence="3 4">Pla100</strain>
    </source>
</reference>
<dbReference type="Pfam" id="PF00404">
    <property type="entry name" value="Dockerin_1"/>
    <property type="match status" value="1"/>
</dbReference>
<sequence length="1382" mass="144900">MSKLFSLRRFQSSLFPPSSATKGGERRRRLSGLGQRRRLLTESLEPRQMLDGEDLVRFVLTARDIETDELLNNDEGVVEMAASSEQTLNYEVPINEVFKLEVAVQDLRGFGSDFGIFRAVADIVVESKGVLEPAIGEVQEIILPGNITNSGLPAGQVELFLEGAPNTKVTSTLSAFIGQNNQAVEQNIANAIVSLNSQVTSVSQIEVNAFRRPEAGPNGEDGYVIEIIYTDPSFIGVDMPMLSANVRVGSVLQPDIENEFDVYVDGVLSGERMYHFFETQSRNAGNVPVYGQTRVIGTFDNADATADIFDEVGGLGPVSSGGIRDGIPEFENSVAYDAFAIPVIARSLASNVVVRLDAPDIGDKVLIYGTEANKEVVPDDQLQFGGNSRFFLNVTPPKPKLDASGATRALTEDQNAITIDLSTLVDADPGALTYSLVSTTTLGNSSLSGTTLTYTPLENAFGSETLIYRVARDGTSDFDQGVISFNIAAVNDAPIANDDDRSTNEDTPLAISVTSLLDNDTDVDTNDTRTLLSISAASQGVVVRNGGTINYTPPANYFGPASFTYTMRDAAGLQSTATVRIDVLAVNDPPTATGESEQTEPDTPIVFAIADLLANDSAGPLESSQTLSITSVGNLINSASSVEIDGGFIRYTPAAGFAGNDGFTYTVSDGFASVTANVVIDVSYVIEPINFVLPDATANDITVRRNDGTFLEILDNSTSPASRLLRRPLDTITALTITGNDTATDRVHIDHGIGGLITFIGSSASIQVLGGSSAGDELLLTGVADANVLLAETDSQNTSLLTGLISNLQLGGLQSNHTFRGFEKITIEEVRQISVPTNSVLDVDSHELNLDSVLPVNLSRNTRVDGGKLTSTETLSLASGEALTGNGEVVGRISASLGSTISADGGDLTLGTSSSSTGIDIAGQLNTLGNRITLLDSDAAMLRGNVTMGGAGNTTGSITSATGIDIQPGSQITGRGSITTGSDVANGLINNGNLVGSSPASPIVVNGRLSGTGTVNNVRLAGEWAPTGNIQNRLDGNVTFDPTASLTVDIGGTTAGVNHDRFRFNPSVGLGGTLNVGLTSGFSPSAGHEFPVILGTTSLSGSFDTVNLPQLVDGLKWNVNQSATTLTLQVALDGSALSENVNVEITPGGQIVIRGQNNQPIPIAGNQLTLDVVPTQKFASPQTWVVQATQKIDGVVYQIATNGTATLRIAGAKWTNFIQRFDINGNGSVTATDALVIINELNGPQFSSSDSLLEDIGGLPSFPNIYFDANGDGRVSAVDALQVINRLIEQDANGESVDLSDNASAIAPAPTSSVTAPSRVIADSSDEILSPLTPRLTDIALVDWLADANDDNAVEASSDAKEDDDDSDPTNELESSIDQFLT</sequence>
<evidence type="ECO:0000256" key="1">
    <source>
        <dbReference type="SAM" id="MobiDB-lite"/>
    </source>
</evidence>
<gene>
    <name evidence="3" type="ORF">Pla100_30600</name>
</gene>
<dbReference type="InterPro" id="IPR036439">
    <property type="entry name" value="Dockerin_dom_sf"/>
</dbReference>
<protein>
    <submittedName>
        <fullName evidence="3">Dockerin type I repeat protein</fullName>
    </submittedName>
</protein>
<comment type="caution">
    <text evidence="3">The sequence shown here is derived from an EMBL/GenBank/DDBJ whole genome shotgun (WGS) entry which is preliminary data.</text>
</comment>
<dbReference type="NCBIfam" id="NF012211">
    <property type="entry name" value="tand_rpt_95"/>
    <property type="match status" value="3"/>
</dbReference>